<comment type="caution">
    <text evidence="3">The sequence shown here is derived from an EMBL/GenBank/DDBJ whole genome shotgun (WGS) entry which is preliminary data.</text>
</comment>
<dbReference type="Proteomes" id="UP001597512">
    <property type="component" value="Unassembled WGS sequence"/>
</dbReference>
<dbReference type="Pfam" id="PF00534">
    <property type="entry name" value="Glycos_transf_1"/>
    <property type="match status" value="1"/>
</dbReference>
<keyword evidence="3" id="KW-0808">Transferase</keyword>
<dbReference type="EC" id="2.4.-.-" evidence="3"/>
<dbReference type="InterPro" id="IPR028098">
    <property type="entry name" value="Glyco_trans_4-like_N"/>
</dbReference>
<proteinExistence type="predicted"/>
<evidence type="ECO:0000313" key="3">
    <source>
        <dbReference type="EMBL" id="MFD2937192.1"/>
    </source>
</evidence>
<protein>
    <submittedName>
        <fullName evidence="3">Glycosyltransferase family 4 protein</fullName>
        <ecNumber evidence="3">2.4.-.-</ecNumber>
    </submittedName>
</protein>
<reference evidence="4" key="1">
    <citation type="journal article" date="2019" name="Int. J. Syst. Evol. Microbiol.">
        <title>The Global Catalogue of Microorganisms (GCM) 10K type strain sequencing project: providing services to taxonomists for standard genome sequencing and annotation.</title>
        <authorList>
            <consortium name="The Broad Institute Genomics Platform"/>
            <consortium name="The Broad Institute Genome Sequencing Center for Infectious Disease"/>
            <person name="Wu L."/>
            <person name="Ma J."/>
        </authorList>
    </citation>
    <scope>NUCLEOTIDE SEQUENCE [LARGE SCALE GENOMIC DNA]</scope>
    <source>
        <strain evidence="4">KCTC 52490</strain>
    </source>
</reference>
<dbReference type="CDD" id="cd03801">
    <property type="entry name" value="GT4_PimA-like"/>
    <property type="match status" value="1"/>
</dbReference>
<feature type="domain" description="Glycosyltransferase subfamily 4-like N-terminal" evidence="2">
    <location>
        <begin position="37"/>
        <end position="200"/>
    </location>
</feature>
<organism evidence="3 4">
    <name type="scientific">Spirosoma flavum</name>
    <dbReference type="NCBI Taxonomy" id="2048557"/>
    <lineage>
        <taxon>Bacteria</taxon>
        <taxon>Pseudomonadati</taxon>
        <taxon>Bacteroidota</taxon>
        <taxon>Cytophagia</taxon>
        <taxon>Cytophagales</taxon>
        <taxon>Cytophagaceae</taxon>
        <taxon>Spirosoma</taxon>
    </lineage>
</organism>
<accession>A0ABW6ARF2</accession>
<evidence type="ECO:0000259" key="1">
    <source>
        <dbReference type="Pfam" id="PF00534"/>
    </source>
</evidence>
<dbReference type="Pfam" id="PF13439">
    <property type="entry name" value="Glyco_transf_4"/>
    <property type="match status" value="1"/>
</dbReference>
<dbReference type="PANTHER" id="PTHR12526">
    <property type="entry name" value="GLYCOSYLTRANSFERASE"/>
    <property type="match status" value="1"/>
</dbReference>
<dbReference type="Gene3D" id="3.40.50.2000">
    <property type="entry name" value="Glycogen Phosphorylase B"/>
    <property type="match status" value="2"/>
</dbReference>
<name>A0ABW6ARF2_9BACT</name>
<dbReference type="InterPro" id="IPR001296">
    <property type="entry name" value="Glyco_trans_1"/>
</dbReference>
<gene>
    <name evidence="3" type="ORF">ACFS25_25650</name>
</gene>
<feature type="domain" description="Glycosyl transferase family 1" evidence="1">
    <location>
        <begin position="211"/>
        <end position="367"/>
    </location>
</feature>
<dbReference type="PANTHER" id="PTHR12526:SF630">
    <property type="entry name" value="GLYCOSYLTRANSFERASE"/>
    <property type="match status" value="1"/>
</dbReference>
<dbReference type="SUPFAM" id="SSF53756">
    <property type="entry name" value="UDP-Glycosyltransferase/glycogen phosphorylase"/>
    <property type="match status" value="1"/>
</dbReference>
<keyword evidence="3" id="KW-0328">Glycosyltransferase</keyword>
<evidence type="ECO:0000259" key="2">
    <source>
        <dbReference type="Pfam" id="PF13439"/>
    </source>
</evidence>
<evidence type="ECO:0000313" key="4">
    <source>
        <dbReference type="Proteomes" id="UP001597512"/>
    </source>
</evidence>
<keyword evidence="4" id="KW-1185">Reference proteome</keyword>
<sequence>MYISILGSIATDDLLPETARQRLGSYPKGQAGAPLISNLIKEYLSRGYKVLAITTDDKLNDDEPPFVYEDQLLTYVVAPRRKHIFRPNGKRLGRTADFLRFEREQIVAILEHYKPDVVHAHWTYEYALAALSYTPDAIITVHDNAQIIFRYVRTLNRFFHLLMARYVFSRGRWFTAVSPYMAETVQKWVAAPVTVVPNPVPMPTKQYESANPNAPIISMVVNGWDDRKNSKNALLAFKGIQRLHPKAMLWAFGTAFEPGAEAEDFCQKHHITNVVFFGSTPYTEVLDKLAQSTVLLHASLEESFGMVLAEAMSFGVPVVAGKDSGAVPWVVEDGGLLVNVKKVDEITLAVDKLLSNPTLYKRLSTNAVRVIKTRFPIQRVADQYVELYRQSSKNEVSYQADLLGRS</sequence>
<dbReference type="GO" id="GO:0016757">
    <property type="term" value="F:glycosyltransferase activity"/>
    <property type="evidence" value="ECO:0007669"/>
    <property type="project" value="UniProtKB-KW"/>
</dbReference>
<dbReference type="EMBL" id="JBHUOM010000023">
    <property type="protein sequence ID" value="MFD2937192.1"/>
    <property type="molecule type" value="Genomic_DNA"/>
</dbReference>
<dbReference type="RefSeq" id="WP_381506747.1">
    <property type="nucleotide sequence ID" value="NZ_JBHUOM010000023.1"/>
</dbReference>